<feature type="binding site" evidence="6">
    <location>
        <begin position="207"/>
        <end position="210"/>
    </location>
    <ligand>
        <name>substrate</name>
    </ligand>
</feature>
<dbReference type="SUPFAM" id="SSF75304">
    <property type="entry name" value="Amidase signature (AS) enzymes"/>
    <property type="match status" value="1"/>
</dbReference>
<evidence type="ECO:0000256" key="5">
    <source>
        <dbReference type="PIRSR" id="PIRSR001221-1"/>
    </source>
</evidence>
<dbReference type="Gene3D" id="3.90.1300.10">
    <property type="entry name" value="Amidase signature (AS) domain"/>
    <property type="match status" value="1"/>
</dbReference>
<dbReference type="GeneID" id="19204833"/>
<dbReference type="FunFam" id="3.90.1300.10:FF:000003">
    <property type="entry name" value="Amidase signature enzyme"/>
    <property type="match status" value="1"/>
</dbReference>
<dbReference type="PANTHER" id="PTHR45847:SF6">
    <property type="entry name" value="FATTY ACID AMIDE HYDROLASE"/>
    <property type="match status" value="1"/>
</dbReference>
<evidence type="ECO:0000259" key="7">
    <source>
        <dbReference type="Pfam" id="PF01425"/>
    </source>
</evidence>
<dbReference type="GO" id="GO:0004040">
    <property type="term" value="F:amidase activity"/>
    <property type="evidence" value="ECO:0007669"/>
    <property type="project" value="UniProtKB-EC"/>
</dbReference>
<dbReference type="EC" id="3.5.1.4" evidence="3"/>
<dbReference type="Proteomes" id="UP000053558">
    <property type="component" value="Unassembled WGS sequence"/>
</dbReference>
<feature type="binding site" evidence="6">
    <location>
        <position position="160"/>
    </location>
    <ligand>
        <name>substrate</name>
    </ligand>
</feature>
<feature type="active site" description="Charge relay system" evidence="5">
    <location>
        <position position="111"/>
    </location>
</feature>
<dbReference type="InterPro" id="IPR023631">
    <property type="entry name" value="Amidase_dom"/>
</dbReference>
<dbReference type="GO" id="GO:0017064">
    <property type="term" value="F:fatty acid amide hydrolase activity"/>
    <property type="evidence" value="ECO:0007669"/>
    <property type="project" value="TreeGrafter"/>
</dbReference>
<dbReference type="InterPro" id="IPR020556">
    <property type="entry name" value="Amidase_CS"/>
</dbReference>
<feature type="active site" description="Acyl-ester intermediate" evidence="5">
    <location>
        <position position="210"/>
    </location>
</feature>
<feature type="binding site" evidence="6">
    <location>
        <position position="186"/>
    </location>
    <ligand>
        <name>substrate</name>
    </ligand>
</feature>
<name>A0A5M3MX29_CONPW</name>
<dbReference type="RefSeq" id="XP_007765619.1">
    <property type="nucleotide sequence ID" value="XM_007767429.1"/>
</dbReference>
<evidence type="ECO:0000256" key="4">
    <source>
        <dbReference type="ARBA" id="ARBA00022801"/>
    </source>
</evidence>
<evidence type="ECO:0000256" key="2">
    <source>
        <dbReference type="ARBA" id="ARBA00009199"/>
    </source>
</evidence>
<dbReference type="InterPro" id="IPR036928">
    <property type="entry name" value="AS_sf"/>
</dbReference>
<proteinExistence type="inferred from homology"/>
<dbReference type="Pfam" id="PF01425">
    <property type="entry name" value="Amidase"/>
    <property type="match status" value="1"/>
</dbReference>
<dbReference type="PROSITE" id="PS00571">
    <property type="entry name" value="AMIDASES"/>
    <property type="match status" value="1"/>
</dbReference>
<feature type="active site" description="Charge relay system" evidence="5">
    <location>
        <position position="186"/>
    </location>
</feature>
<comment type="similarity">
    <text evidence="2">Belongs to the amidase family.</text>
</comment>
<accession>A0A5M3MX29</accession>
<dbReference type="KEGG" id="cput:CONPUDRAFT_163019"/>
<reference evidence="9" key="1">
    <citation type="journal article" date="2012" name="Science">
        <title>The Paleozoic origin of enzymatic lignin decomposition reconstructed from 31 fungal genomes.</title>
        <authorList>
            <person name="Floudas D."/>
            <person name="Binder M."/>
            <person name="Riley R."/>
            <person name="Barry K."/>
            <person name="Blanchette R.A."/>
            <person name="Henrissat B."/>
            <person name="Martinez A.T."/>
            <person name="Otillar R."/>
            <person name="Spatafora J.W."/>
            <person name="Yadav J.S."/>
            <person name="Aerts A."/>
            <person name="Benoit I."/>
            <person name="Boyd A."/>
            <person name="Carlson A."/>
            <person name="Copeland A."/>
            <person name="Coutinho P.M."/>
            <person name="de Vries R.P."/>
            <person name="Ferreira P."/>
            <person name="Findley K."/>
            <person name="Foster B."/>
            <person name="Gaskell J."/>
            <person name="Glotzer D."/>
            <person name="Gorecki P."/>
            <person name="Heitman J."/>
            <person name="Hesse C."/>
            <person name="Hori C."/>
            <person name="Igarashi K."/>
            <person name="Jurgens J.A."/>
            <person name="Kallen N."/>
            <person name="Kersten P."/>
            <person name="Kohler A."/>
            <person name="Kuees U."/>
            <person name="Kumar T.K.A."/>
            <person name="Kuo A."/>
            <person name="LaButti K."/>
            <person name="Larrondo L.F."/>
            <person name="Lindquist E."/>
            <person name="Ling A."/>
            <person name="Lombard V."/>
            <person name="Lucas S."/>
            <person name="Lundell T."/>
            <person name="Martin R."/>
            <person name="McLaughlin D.J."/>
            <person name="Morgenstern I."/>
            <person name="Morin E."/>
            <person name="Murat C."/>
            <person name="Nagy L.G."/>
            <person name="Nolan M."/>
            <person name="Ohm R.A."/>
            <person name="Patyshakuliyeva A."/>
            <person name="Rokas A."/>
            <person name="Ruiz-Duenas F.J."/>
            <person name="Sabat G."/>
            <person name="Salamov A."/>
            <person name="Samejima M."/>
            <person name="Schmutz J."/>
            <person name="Slot J.C."/>
            <person name="St John F."/>
            <person name="Stenlid J."/>
            <person name="Sun H."/>
            <person name="Sun S."/>
            <person name="Syed K."/>
            <person name="Tsang A."/>
            <person name="Wiebenga A."/>
            <person name="Young D."/>
            <person name="Pisabarro A."/>
            <person name="Eastwood D.C."/>
            <person name="Martin F."/>
            <person name="Cullen D."/>
            <person name="Grigoriev I.V."/>
            <person name="Hibbett D.S."/>
        </authorList>
    </citation>
    <scope>NUCLEOTIDE SEQUENCE [LARGE SCALE GENOMIC DNA]</scope>
    <source>
        <strain evidence="9">RWD-64-598 SS2</strain>
    </source>
</reference>
<comment type="caution">
    <text evidence="8">The sequence shown here is derived from an EMBL/GenBank/DDBJ whole genome shotgun (WGS) entry which is preliminary data.</text>
</comment>
<evidence type="ECO:0000256" key="3">
    <source>
        <dbReference type="ARBA" id="ARBA00012922"/>
    </source>
</evidence>
<organism evidence="8 9">
    <name type="scientific">Coniophora puteana (strain RWD-64-598)</name>
    <name type="common">Brown rot fungus</name>
    <dbReference type="NCBI Taxonomy" id="741705"/>
    <lineage>
        <taxon>Eukaryota</taxon>
        <taxon>Fungi</taxon>
        <taxon>Dikarya</taxon>
        <taxon>Basidiomycota</taxon>
        <taxon>Agaricomycotina</taxon>
        <taxon>Agaricomycetes</taxon>
        <taxon>Agaricomycetidae</taxon>
        <taxon>Boletales</taxon>
        <taxon>Coniophorineae</taxon>
        <taxon>Coniophoraceae</taxon>
        <taxon>Coniophora</taxon>
    </lineage>
</organism>
<sequence>MFDNPRKATIVAKRATRNEALSIAGKVKNDQELYTRATAIDIVEYIAKGEWTATEVVKAYIARAALAQGKTNCLTEVLFDDAIRQAKTLDEEFTRTKRIRGPLHGVPVSFKDHYDIEGYDSVTGFSAWINDPAKKDAFLVSQLRKAGAIIIAKTNLPQMMFSSESVNPVFGRTTNPWSSKHASGGSSGGEAALLAMDGSALGVGSDIGGSLRVPASWCGVYSLKPTAERICGHGARDIEPGFEAIKFCYGPMARSVADCDLFCRLFLGKQDDVPQTAPQPYSEVELPKRLRFGFYASDGLVTSSPACQRAVREPVEALRQQGHECIEFDPKPLALEACRVFIALLSAGGHKTMLSHLQGDPEETMMFGYTIGPKLPGFIRVMGKWIAQYVIGDDVLAQIIDTSRGKSVKEFVEFTNARNQVSRAFYEQVWNALQLDGIICPVQSLPAITHGSCAYLTPLFCATLLYNVVDSPVGVVPVTRVTPGADDLPADFKAGRNGTSWTLEMAMYHRKYGVYNSERMAGLPVGVQIVGKKWEDEKVLGMMRVVDEALGPRGFGPGMWKDE</sequence>
<evidence type="ECO:0000256" key="1">
    <source>
        <dbReference type="ARBA" id="ARBA00001311"/>
    </source>
</evidence>
<protein>
    <recommendedName>
        <fullName evidence="3">amidase</fullName>
        <ecNumber evidence="3">3.5.1.4</ecNumber>
    </recommendedName>
</protein>
<evidence type="ECO:0000256" key="6">
    <source>
        <dbReference type="PIRSR" id="PIRSR001221-2"/>
    </source>
</evidence>
<dbReference type="PANTHER" id="PTHR45847">
    <property type="entry name" value="FATTY ACID AMIDE HYDROLASE"/>
    <property type="match status" value="1"/>
</dbReference>
<evidence type="ECO:0000313" key="8">
    <source>
        <dbReference type="EMBL" id="EIW83686.1"/>
    </source>
</evidence>
<dbReference type="OMA" id="LAWQEEL"/>
<dbReference type="InterPro" id="IPR052096">
    <property type="entry name" value="Endocannabinoid_amidase"/>
</dbReference>
<comment type="catalytic activity">
    <reaction evidence="1">
        <text>a monocarboxylic acid amide + H2O = a monocarboxylate + NH4(+)</text>
        <dbReference type="Rhea" id="RHEA:12020"/>
        <dbReference type="ChEBI" id="CHEBI:15377"/>
        <dbReference type="ChEBI" id="CHEBI:28938"/>
        <dbReference type="ChEBI" id="CHEBI:35757"/>
        <dbReference type="ChEBI" id="CHEBI:83628"/>
        <dbReference type="EC" id="3.5.1.4"/>
    </reaction>
</comment>
<dbReference type="EMBL" id="JH711575">
    <property type="protein sequence ID" value="EIW83686.1"/>
    <property type="molecule type" value="Genomic_DNA"/>
</dbReference>
<evidence type="ECO:0000313" key="9">
    <source>
        <dbReference type="Proteomes" id="UP000053558"/>
    </source>
</evidence>
<dbReference type="AlphaFoldDB" id="A0A5M3MX29"/>
<feature type="domain" description="Amidase" evidence="7">
    <location>
        <begin position="55"/>
        <end position="540"/>
    </location>
</feature>
<dbReference type="GO" id="GO:0009062">
    <property type="term" value="P:fatty acid catabolic process"/>
    <property type="evidence" value="ECO:0007669"/>
    <property type="project" value="TreeGrafter"/>
</dbReference>
<gene>
    <name evidence="8" type="ORF">CONPUDRAFT_163019</name>
</gene>
<keyword evidence="4" id="KW-0378">Hydrolase</keyword>
<dbReference type="OrthoDB" id="6428749at2759"/>
<dbReference type="PIRSF" id="PIRSF001221">
    <property type="entry name" value="Amidase_fungi"/>
    <property type="match status" value="1"/>
</dbReference>
<keyword evidence="9" id="KW-1185">Reference proteome</keyword>